<evidence type="ECO:0000256" key="20">
    <source>
        <dbReference type="SAM" id="Phobius"/>
    </source>
</evidence>
<dbReference type="GO" id="GO:0016024">
    <property type="term" value="P:CDP-diacylglycerol biosynthetic process"/>
    <property type="evidence" value="ECO:0007669"/>
    <property type="project" value="UniProtKB-UniPathway"/>
</dbReference>
<dbReference type="InterPro" id="IPR000374">
    <property type="entry name" value="PC_trans"/>
</dbReference>
<keyword evidence="9" id="KW-0444">Lipid biosynthesis</keyword>
<dbReference type="AlphaFoldDB" id="A0A6B8KC72"/>
<evidence type="ECO:0000256" key="11">
    <source>
        <dbReference type="ARBA" id="ARBA00022692"/>
    </source>
</evidence>
<keyword evidence="11 18" id="KW-0812">Transmembrane</keyword>
<evidence type="ECO:0000256" key="2">
    <source>
        <dbReference type="ARBA" id="ARBA00004651"/>
    </source>
</evidence>
<protein>
    <recommendedName>
        <fullName evidence="7 18">Phosphatidate cytidylyltransferase</fullName>
        <ecNumber evidence="6 18">2.7.7.41</ecNumber>
    </recommendedName>
</protein>
<feature type="transmembrane region" description="Helical" evidence="20">
    <location>
        <begin position="84"/>
        <end position="100"/>
    </location>
</feature>
<evidence type="ECO:0000256" key="6">
    <source>
        <dbReference type="ARBA" id="ARBA00012487"/>
    </source>
</evidence>
<dbReference type="Pfam" id="PF01148">
    <property type="entry name" value="CTP_transf_1"/>
    <property type="match status" value="1"/>
</dbReference>
<evidence type="ECO:0000313" key="22">
    <source>
        <dbReference type="Proteomes" id="UP000309061"/>
    </source>
</evidence>
<comment type="similarity">
    <text evidence="5 18">Belongs to the CDS family.</text>
</comment>
<keyword evidence="14" id="KW-0443">Lipid metabolism</keyword>
<sequence>MNEPGRVGGEEPISERLGGPAPSQPKKPGGFADLGPRVISAVVLVALAVAALVAGGDWFVLFWMTASLAINWEWQGLVGGERRFVRVALGGAGLAVAAAMTHGGEVQPGLAALVLAAAASAVVAGPGRRLWAAAGVIYAGSLLVSVCLLRDSPQAGLLSIAWLFAVVWGTDVFAYFGGRLIGGPKLWPRVSAGKTWSGTLTGAFSGALLGLAVARLADPAGSSSFAVFLVSFVASAVSQVGDLAESAIKRRFGVKDSSQLIPGHGGVMDRLDGFIFACVFAALLGAARGLASTAAGVFFW</sequence>
<keyword evidence="16" id="KW-0594">Phospholipid biosynthesis</keyword>
<dbReference type="OrthoDB" id="9799199at2"/>
<feature type="region of interest" description="Disordered" evidence="19">
    <location>
        <begin position="1"/>
        <end position="29"/>
    </location>
</feature>
<evidence type="ECO:0000256" key="4">
    <source>
        <dbReference type="ARBA" id="ARBA00005189"/>
    </source>
</evidence>
<comment type="subcellular location">
    <subcellularLocation>
        <location evidence="2">Cell membrane</location>
        <topology evidence="2">Multi-pass membrane protein</topology>
    </subcellularLocation>
</comment>
<evidence type="ECO:0000256" key="5">
    <source>
        <dbReference type="ARBA" id="ARBA00010185"/>
    </source>
</evidence>
<evidence type="ECO:0000256" key="18">
    <source>
        <dbReference type="RuleBase" id="RU003938"/>
    </source>
</evidence>
<dbReference type="UniPathway" id="UPA00557">
    <property type="reaction ID" value="UER00614"/>
</dbReference>
<evidence type="ECO:0000256" key="10">
    <source>
        <dbReference type="ARBA" id="ARBA00022679"/>
    </source>
</evidence>
<keyword evidence="17" id="KW-1208">Phospholipid metabolism</keyword>
<dbReference type="RefSeq" id="WP_136495456.1">
    <property type="nucleotide sequence ID" value="NZ_CP046052.1"/>
</dbReference>
<evidence type="ECO:0000256" key="13">
    <source>
        <dbReference type="ARBA" id="ARBA00022989"/>
    </source>
</evidence>
<keyword evidence="12 18" id="KW-0548">Nucleotidyltransferase</keyword>
<dbReference type="KEGG" id="mhey:H2LOC_005405"/>
<dbReference type="EMBL" id="CP046052">
    <property type="protein sequence ID" value="QGM45172.1"/>
    <property type="molecule type" value="Genomic_DNA"/>
</dbReference>
<feature type="transmembrane region" description="Helical" evidence="20">
    <location>
        <begin position="155"/>
        <end position="176"/>
    </location>
</feature>
<evidence type="ECO:0000313" key="21">
    <source>
        <dbReference type="EMBL" id="QGM45172.1"/>
    </source>
</evidence>
<feature type="transmembrane region" description="Helical" evidence="20">
    <location>
        <begin position="38"/>
        <end position="63"/>
    </location>
</feature>
<evidence type="ECO:0000256" key="15">
    <source>
        <dbReference type="ARBA" id="ARBA00023136"/>
    </source>
</evidence>
<keyword evidence="22" id="KW-1185">Reference proteome</keyword>
<evidence type="ECO:0000256" key="16">
    <source>
        <dbReference type="ARBA" id="ARBA00023209"/>
    </source>
</evidence>
<comment type="pathway">
    <text evidence="3 18">Phospholipid metabolism; CDP-diacylglycerol biosynthesis; CDP-diacylglycerol from sn-glycerol 3-phosphate: step 3/3.</text>
</comment>
<accession>A0A6B8KC72</accession>
<comment type="catalytic activity">
    <reaction evidence="1 18">
        <text>a 1,2-diacyl-sn-glycero-3-phosphate + CTP + H(+) = a CDP-1,2-diacyl-sn-glycerol + diphosphate</text>
        <dbReference type="Rhea" id="RHEA:16229"/>
        <dbReference type="ChEBI" id="CHEBI:15378"/>
        <dbReference type="ChEBI" id="CHEBI:33019"/>
        <dbReference type="ChEBI" id="CHEBI:37563"/>
        <dbReference type="ChEBI" id="CHEBI:58332"/>
        <dbReference type="ChEBI" id="CHEBI:58608"/>
        <dbReference type="EC" id="2.7.7.41"/>
    </reaction>
</comment>
<gene>
    <name evidence="21" type="ORF">H2LOC_005405</name>
</gene>
<dbReference type="EC" id="2.7.7.41" evidence="6 18"/>
<dbReference type="GO" id="GO:0005886">
    <property type="term" value="C:plasma membrane"/>
    <property type="evidence" value="ECO:0007669"/>
    <property type="project" value="UniProtKB-SubCell"/>
</dbReference>
<keyword evidence="13 20" id="KW-1133">Transmembrane helix</keyword>
<feature type="transmembrane region" description="Helical" evidence="20">
    <location>
        <begin position="196"/>
        <end position="217"/>
    </location>
</feature>
<evidence type="ECO:0000256" key="8">
    <source>
        <dbReference type="ARBA" id="ARBA00022475"/>
    </source>
</evidence>
<evidence type="ECO:0000256" key="1">
    <source>
        <dbReference type="ARBA" id="ARBA00001698"/>
    </source>
</evidence>
<evidence type="ECO:0000256" key="17">
    <source>
        <dbReference type="ARBA" id="ARBA00023264"/>
    </source>
</evidence>
<keyword evidence="10 18" id="KW-0808">Transferase</keyword>
<feature type="transmembrane region" description="Helical" evidence="20">
    <location>
        <begin position="130"/>
        <end position="149"/>
    </location>
</feature>
<dbReference type="Proteomes" id="UP000309061">
    <property type="component" value="Chromosome"/>
</dbReference>
<name>A0A6B8KC72_9HYPH</name>
<feature type="transmembrane region" description="Helical" evidence="20">
    <location>
        <begin position="274"/>
        <end position="299"/>
    </location>
</feature>
<evidence type="ECO:0000256" key="3">
    <source>
        <dbReference type="ARBA" id="ARBA00005119"/>
    </source>
</evidence>
<evidence type="ECO:0000256" key="12">
    <source>
        <dbReference type="ARBA" id="ARBA00022695"/>
    </source>
</evidence>
<dbReference type="GO" id="GO:0004605">
    <property type="term" value="F:phosphatidate cytidylyltransferase activity"/>
    <property type="evidence" value="ECO:0007669"/>
    <property type="project" value="UniProtKB-EC"/>
</dbReference>
<proteinExistence type="inferred from homology"/>
<comment type="pathway">
    <text evidence="4">Lipid metabolism.</text>
</comment>
<organism evidence="21 22">
    <name type="scientific">Methylocystis heyeri</name>
    <dbReference type="NCBI Taxonomy" id="391905"/>
    <lineage>
        <taxon>Bacteria</taxon>
        <taxon>Pseudomonadati</taxon>
        <taxon>Pseudomonadota</taxon>
        <taxon>Alphaproteobacteria</taxon>
        <taxon>Hyphomicrobiales</taxon>
        <taxon>Methylocystaceae</taxon>
        <taxon>Methylocystis</taxon>
    </lineage>
</organism>
<evidence type="ECO:0000256" key="19">
    <source>
        <dbReference type="SAM" id="MobiDB-lite"/>
    </source>
</evidence>
<evidence type="ECO:0000256" key="9">
    <source>
        <dbReference type="ARBA" id="ARBA00022516"/>
    </source>
</evidence>
<feature type="transmembrane region" description="Helical" evidence="20">
    <location>
        <begin position="223"/>
        <end position="241"/>
    </location>
</feature>
<dbReference type="PROSITE" id="PS01315">
    <property type="entry name" value="CDS"/>
    <property type="match status" value="1"/>
</dbReference>
<dbReference type="PANTHER" id="PTHR46382">
    <property type="entry name" value="PHOSPHATIDATE CYTIDYLYLTRANSFERASE"/>
    <property type="match status" value="1"/>
</dbReference>
<dbReference type="PANTHER" id="PTHR46382:SF1">
    <property type="entry name" value="PHOSPHATIDATE CYTIDYLYLTRANSFERASE"/>
    <property type="match status" value="1"/>
</dbReference>
<evidence type="ECO:0000256" key="14">
    <source>
        <dbReference type="ARBA" id="ARBA00023098"/>
    </source>
</evidence>
<evidence type="ECO:0000256" key="7">
    <source>
        <dbReference type="ARBA" id="ARBA00019373"/>
    </source>
</evidence>
<keyword evidence="8" id="KW-1003">Cell membrane</keyword>
<keyword evidence="15 20" id="KW-0472">Membrane</keyword>
<reference evidence="21 22" key="1">
    <citation type="submission" date="2019-11" db="EMBL/GenBank/DDBJ databases">
        <title>The genome sequence of Methylocystis heyeri.</title>
        <authorList>
            <person name="Oshkin I.Y."/>
            <person name="Miroshnikov K."/>
            <person name="Dedysh S.N."/>
        </authorList>
    </citation>
    <scope>NUCLEOTIDE SEQUENCE [LARGE SCALE GENOMIC DNA]</scope>
    <source>
        <strain evidence="21 22">H2</strain>
    </source>
</reference>